<evidence type="ECO:0000256" key="8">
    <source>
        <dbReference type="RuleBase" id="RU363041"/>
    </source>
</evidence>
<evidence type="ECO:0000256" key="7">
    <source>
        <dbReference type="ARBA" id="ARBA00023136"/>
    </source>
</evidence>
<feature type="transmembrane region" description="Helical" evidence="8">
    <location>
        <begin position="139"/>
        <end position="167"/>
    </location>
</feature>
<feature type="transmembrane region" description="Helical" evidence="8">
    <location>
        <begin position="73"/>
        <end position="93"/>
    </location>
</feature>
<organism evidence="9 10">
    <name type="scientific">Thiospirochaeta perfilievii</name>
    <dbReference type="NCBI Taxonomy" id="252967"/>
    <lineage>
        <taxon>Bacteria</taxon>
        <taxon>Pseudomonadati</taxon>
        <taxon>Spirochaetota</taxon>
        <taxon>Spirochaetia</taxon>
        <taxon>Spirochaetales</taxon>
        <taxon>Spirochaetaceae</taxon>
        <taxon>Thiospirochaeta</taxon>
    </lineage>
</organism>
<dbReference type="Pfam" id="PF01925">
    <property type="entry name" value="TauE"/>
    <property type="match status" value="1"/>
</dbReference>
<evidence type="ECO:0000256" key="4">
    <source>
        <dbReference type="ARBA" id="ARBA00022475"/>
    </source>
</evidence>
<sequence>MDFYIISILTIVGFIAGFIDSIAGGGGLIALPAYLLAGVPPQVALGTNKFQGTLGTSVATINFIRNGKVSVKIVLSGIFFALSGAFIGSKLILTLDVEVVGRVIIFLLPLGIFATLYPRQGVMPFKQLGPRDYLLTIPIICLSIGFYDGFFGPGTGSFLTLAFYTFLKLNFVEANANAKVFNLMSNLGALISFLIGGKVLFILAIPMALSNMVGNFVGSHLVLKQGEKVIKFFLIIILIILIITLAIKYF</sequence>
<dbReference type="InterPro" id="IPR052017">
    <property type="entry name" value="TSUP"/>
</dbReference>
<name>A0A5C1Q622_9SPIO</name>
<dbReference type="KEGG" id="sper:EW093_01955"/>
<comment type="similarity">
    <text evidence="2 8">Belongs to the 4-toluene sulfonate uptake permease (TSUP) (TC 2.A.102) family.</text>
</comment>
<evidence type="ECO:0000256" key="5">
    <source>
        <dbReference type="ARBA" id="ARBA00022692"/>
    </source>
</evidence>
<keyword evidence="4 8" id="KW-1003">Cell membrane</keyword>
<dbReference type="AlphaFoldDB" id="A0A5C1Q622"/>
<feature type="transmembrane region" description="Helical" evidence="8">
    <location>
        <begin position="187"/>
        <end position="209"/>
    </location>
</feature>
<keyword evidence="7 8" id="KW-0472">Membrane</keyword>
<evidence type="ECO:0000256" key="3">
    <source>
        <dbReference type="ARBA" id="ARBA00022448"/>
    </source>
</evidence>
<proteinExistence type="inferred from homology"/>
<evidence type="ECO:0000256" key="6">
    <source>
        <dbReference type="ARBA" id="ARBA00022989"/>
    </source>
</evidence>
<accession>A0A5C1Q622</accession>
<keyword evidence="6 8" id="KW-1133">Transmembrane helix</keyword>
<dbReference type="OrthoDB" id="554695at2"/>
<comment type="subcellular location">
    <subcellularLocation>
        <location evidence="1 8">Cell membrane</location>
        <topology evidence="1 8">Multi-pass membrane protein</topology>
    </subcellularLocation>
</comment>
<dbReference type="GO" id="GO:0005886">
    <property type="term" value="C:plasma membrane"/>
    <property type="evidence" value="ECO:0007669"/>
    <property type="project" value="UniProtKB-SubCell"/>
</dbReference>
<feature type="transmembrane region" description="Helical" evidence="8">
    <location>
        <begin position="99"/>
        <end position="118"/>
    </location>
</feature>
<evidence type="ECO:0000256" key="1">
    <source>
        <dbReference type="ARBA" id="ARBA00004651"/>
    </source>
</evidence>
<keyword evidence="10" id="KW-1185">Reference proteome</keyword>
<feature type="transmembrane region" description="Helical" evidence="8">
    <location>
        <begin position="6"/>
        <end position="31"/>
    </location>
</feature>
<dbReference type="PANTHER" id="PTHR30269">
    <property type="entry name" value="TRANSMEMBRANE PROTEIN YFCA"/>
    <property type="match status" value="1"/>
</dbReference>
<dbReference type="PANTHER" id="PTHR30269:SF0">
    <property type="entry name" value="MEMBRANE TRANSPORTER PROTEIN YFCA-RELATED"/>
    <property type="match status" value="1"/>
</dbReference>
<dbReference type="EMBL" id="CP035807">
    <property type="protein sequence ID" value="QEN03513.1"/>
    <property type="molecule type" value="Genomic_DNA"/>
</dbReference>
<evidence type="ECO:0000313" key="9">
    <source>
        <dbReference type="EMBL" id="QEN03513.1"/>
    </source>
</evidence>
<gene>
    <name evidence="9" type="ORF">EW093_01955</name>
</gene>
<evidence type="ECO:0000313" key="10">
    <source>
        <dbReference type="Proteomes" id="UP000323824"/>
    </source>
</evidence>
<evidence type="ECO:0000256" key="2">
    <source>
        <dbReference type="ARBA" id="ARBA00009142"/>
    </source>
</evidence>
<protein>
    <recommendedName>
        <fullName evidence="8">Probable membrane transporter protein</fullName>
    </recommendedName>
</protein>
<reference evidence="9 10" key="1">
    <citation type="submission" date="2019-02" db="EMBL/GenBank/DDBJ databases">
        <authorList>
            <person name="Fomenkov A."/>
            <person name="Dubinina G."/>
            <person name="Grabovich M."/>
            <person name="Vincze T."/>
            <person name="Roberts R.J."/>
        </authorList>
    </citation>
    <scope>NUCLEOTIDE SEQUENCE [LARGE SCALE GENOMIC DNA]</scope>
    <source>
        <strain evidence="9 10">P</strain>
    </source>
</reference>
<dbReference type="InterPro" id="IPR002781">
    <property type="entry name" value="TM_pro_TauE-like"/>
</dbReference>
<dbReference type="Proteomes" id="UP000323824">
    <property type="component" value="Chromosome"/>
</dbReference>
<keyword evidence="3" id="KW-0813">Transport</keyword>
<feature type="transmembrane region" description="Helical" evidence="8">
    <location>
        <begin position="229"/>
        <end position="247"/>
    </location>
</feature>
<keyword evidence="5 8" id="KW-0812">Transmembrane</keyword>
<reference evidence="9 10" key="2">
    <citation type="submission" date="2019-09" db="EMBL/GenBank/DDBJ databases">
        <title>Complete Genome Sequence and Methylome Analysis of free living Spirochaetas.</title>
        <authorList>
            <person name="Leshcheva N."/>
            <person name="Mikheeva N."/>
        </authorList>
    </citation>
    <scope>NUCLEOTIDE SEQUENCE [LARGE SCALE GENOMIC DNA]</scope>
    <source>
        <strain evidence="9 10">P</strain>
    </source>
</reference>
<dbReference type="RefSeq" id="WP_149566771.1">
    <property type="nucleotide sequence ID" value="NZ_CP035807.1"/>
</dbReference>